<keyword evidence="1" id="KW-0812">Transmembrane</keyword>
<reference evidence="2" key="1">
    <citation type="journal article" date="2020" name="Stud. Mycol.">
        <title>101 Dothideomycetes genomes: a test case for predicting lifestyles and emergence of pathogens.</title>
        <authorList>
            <person name="Haridas S."/>
            <person name="Albert R."/>
            <person name="Binder M."/>
            <person name="Bloem J."/>
            <person name="Labutti K."/>
            <person name="Salamov A."/>
            <person name="Andreopoulos B."/>
            <person name="Baker S."/>
            <person name="Barry K."/>
            <person name="Bills G."/>
            <person name="Bluhm B."/>
            <person name="Cannon C."/>
            <person name="Castanera R."/>
            <person name="Culley D."/>
            <person name="Daum C."/>
            <person name="Ezra D."/>
            <person name="Gonzalez J."/>
            <person name="Henrissat B."/>
            <person name="Kuo A."/>
            <person name="Liang C."/>
            <person name="Lipzen A."/>
            <person name="Lutzoni F."/>
            <person name="Magnuson J."/>
            <person name="Mondo S."/>
            <person name="Nolan M."/>
            <person name="Ohm R."/>
            <person name="Pangilinan J."/>
            <person name="Park H.-J."/>
            <person name="Ramirez L."/>
            <person name="Alfaro M."/>
            <person name="Sun H."/>
            <person name="Tritt A."/>
            <person name="Yoshinaga Y."/>
            <person name="Zwiers L.-H."/>
            <person name="Turgeon B."/>
            <person name="Goodwin S."/>
            <person name="Spatafora J."/>
            <person name="Crous P."/>
            <person name="Grigoriev I."/>
        </authorList>
    </citation>
    <scope>NUCLEOTIDE SEQUENCE</scope>
    <source>
        <strain evidence="2">CBS 123094</strain>
    </source>
</reference>
<keyword evidence="3" id="KW-1185">Reference proteome</keyword>
<dbReference type="Proteomes" id="UP000799779">
    <property type="component" value="Unassembled WGS sequence"/>
</dbReference>
<sequence length="186" mass="21362">MGFLTPFFHPTDSRWQGPQKALLWLSLVKSIILIAFIVLAIVEIRLWDKWSGQEYDDLEYYGDSFFLRFGVSTFPELVYTIYSLWAISASKFHPVTAISCSTIMFCLWTSGAFLMIFLAMSSELMYEMNYAWERLCYGEGGLMLAIAALYIAMMVFSGIAVHRWRAEKRKETYGLARMGSDASERA</sequence>
<keyword evidence="1" id="KW-1133">Transmembrane helix</keyword>
<evidence type="ECO:0008006" key="4">
    <source>
        <dbReference type="Google" id="ProtNLM"/>
    </source>
</evidence>
<organism evidence="2 3">
    <name type="scientific">Amniculicola lignicola CBS 123094</name>
    <dbReference type="NCBI Taxonomy" id="1392246"/>
    <lineage>
        <taxon>Eukaryota</taxon>
        <taxon>Fungi</taxon>
        <taxon>Dikarya</taxon>
        <taxon>Ascomycota</taxon>
        <taxon>Pezizomycotina</taxon>
        <taxon>Dothideomycetes</taxon>
        <taxon>Pleosporomycetidae</taxon>
        <taxon>Pleosporales</taxon>
        <taxon>Amniculicolaceae</taxon>
        <taxon>Amniculicola</taxon>
    </lineage>
</organism>
<protein>
    <recommendedName>
        <fullName evidence="4">MARVEL domain-containing protein</fullName>
    </recommendedName>
</protein>
<accession>A0A6A5WN94</accession>
<dbReference type="AlphaFoldDB" id="A0A6A5WN94"/>
<evidence type="ECO:0000313" key="2">
    <source>
        <dbReference type="EMBL" id="KAF2002229.1"/>
    </source>
</evidence>
<evidence type="ECO:0000256" key="1">
    <source>
        <dbReference type="SAM" id="Phobius"/>
    </source>
</evidence>
<dbReference type="OrthoDB" id="4167046at2759"/>
<dbReference type="EMBL" id="ML977578">
    <property type="protein sequence ID" value="KAF2002229.1"/>
    <property type="molecule type" value="Genomic_DNA"/>
</dbReference>
<proteinExistence type="predicted"/>
<name>A0A6A5WN94_9PLEO</name>
<gene>
    <name evidence="2" type="ORF">P154DRAFT_521059</name>
</gene>
<feature type="transmembrane region" description="Helical" evidence="1">
    <location>
        <begin position="140"/>
        <end position="161"/>
    </location>
</feature>
<feature type="transmembrane region" description="Helical" evidence="1">
    <location>
        <begin position="65"/>
        <end position="85"/>
    </location>
</feature>
<feature type="transmembrane region" description="Helical" evidence="1">
    <location>
        <begin position="21"/>
        <end position="45"/>
    </location>
</feature>
<evidence type="ECO:0000313" key="3">
    <source>
        <dbReference type="Proteomes" id="UP000799779"/>
    </source>
</evidence>
<keyword evidence="1" id="KW-0472">Membrane</keyword>
<feature type="transmembrane region" description="Helical" evidence="1">
    <location>
        <begin position="97"/>
        <end position="120"/>
    </location>
</feature>